<protein>
    <submittedName>
        <fullName evidence="1">Uncharacterized protein</fullName>
    </submittedName>
</protein>
<evidence type="ECO:0000313" key="2">
    <source>
        <dbReference type="Proteomes" id="UP001239795"/>
    </source>
</evidence>
<name>A0AAI9XFD9_9PEZI</name>
<dbReference type="EMBL" id="MLGG01000090">
    <property type="protein sequence ID" value="KAK1446379.1"/>
    <property type="molecule type" value="Genomic_DNA"/>
</dbReference>
<proteinExistence type="predicted"/>
<keyword evidence="2" id="KW-1185">Reference proteome</keyword>
<sequence>MFRSSAILRFFQALLSHTHRRSLILVGLAVFPSPLVLQIADCRLRRHSPSDSNKLWRCLGQTSRPVEA</sequence>
<dbReference type="Proteomes" id="UP001239795">
    <property type="component" value="Unassembled WGS sequence"/>
</dbReference>
<accession>A0AAI9XFD9</accession>
<reference evidence="1 2" key="1">
    <citation type="submission" date="2016-10" db="EMBL/GenBank/DDBJ databases">
        <title>The genome sequence of Colletotrichum fioriniae PJ7.</title>
        <authorList>
            <person name="Baroncelli R."/>
        </authorList>
    </citation>
    <scope>NUCLEOTIDE SEQUENCE [LARGE SCALE GENOMIC DNA]</scope>
    <source>
        <strain evidence="1">Col 31</strain>
    </source>
</reference>
<gene>
    <name evidence="1" type="ORF">CMEL01_10622</name>
</gene>
<organism evidence="1 2">
    <name type="scientific">Colletotrichum melonis</name>
    <dbReference type="NCBI Taxonomy" id="1209925"/>
    <lineage>
        <taxon>Eukaryota</taxon>
        <taxon>Fungi</taxon>
        <taxon>Dikarya</taxon>
        <taxon>Ascomycota</taxon>
        <taxon>Pezizomycotina</taxon>
        <taxon>Sordariomycetes</taxon>
        <taxon>Hypocreomycetidae</taxon>
        <taxon>Glomerellales</taxon>
        <taxon>Glomerellaceae</taxon>
        <taxon>Colletotrichum</taxon>
        <taxon>Colletotrichum acutatum species complex</taxon>
    </lineage>
</organism>
<comment type="caution">
    <text evidence="1">The sequence shown here is derived from an EMBL/GenBank/DDBJ whole genome shotgun (WGS) entry which is preliminary data.</text>
</comment>
<evidence type="ECO:0000313" key="1">
    <source>
        <dbReference type="EMBL" id="KAK1446379.1"/>
    </source>
</evidence>
<dbReference type="AlphaFoldDB" id="A0AAI9XFD9"/>